<dbReference type="eggNOG" id="KOG2472">
    <property type="taxonomic scope" value="Eukaryota"/>
</dbReference>
<evidence type="ECO:0000259" key="15">
    <source>
        <dbReference type="PROSITE" id="PS51483"/>
    </source>
</evidence>
<dbReference type="InParanoid" id="B3RZG9"/>
<dbReference type="GO" id="GO:0004826">
    <property type="term" value="F:phenylalanine-tRNA ligase activity"/>
    <property type="evidence" value="ECO:0007669"/>
    <property type="project" value="UniProtKB-EC"/>
</dbReference>
<dbReference type="InterPro" id="IPR041616">
    <property type="entry name" value="PheRS_beta_core"/>
</dbReference>
<dbReference type="SMART" id="SM00873">
    <property type="entry name" value="B3_4"/>
    <property type="match status" value="1"/>
</dbReference>
<dbReference type="Proteomes" id="UP000009022">
    <property type="component" value="Unassembled WGS sequence"/>
</dbReference>
<dbReference type="NCBIfam" id="TIGR00471">
    <property type="entry name" value="pheT_arch"/>
    <property type="match status" value="1"/>
</dbReference>
<evidence type="ECO:0000256" key="14">
    <source>
        <dbReference type="ARBA" id="ARBA00033189"/>
    </source>
</evidence>
<dbReference type="SUPFAM" id="SSF55681">
    <property type="entry name" value="Class II aaRS and biotin synthetases"/>
    <property type="match status" value="1"/>
</dbReference>
<keyword evidence="12" id="KW-0648">Protein biosynthesis</keyword>
<dbReference type="AlphaFoldDB" id="B3RZG9"/>
<evidence type="ECO:0000256" key="11">
    <source>
        <dbReference type="ARBA" id="ARBA00022842"/>
    </source>
</evidence>
<dbReference type="InterPro" id="IPR009061">
    <property type="entry name" value="DNA-bd_dom_put_sf"/>
</dbReference>
<dbReference type="SMART" id="SM00874">
    <property type="entry name" value="B5"/>
    <property type="match status" value="1"/>
</dbReference>
<dbReference type="InterPro" id="IPR040659">
    <property type="entry name" value="PhetRS_B1"/>
</dbReference>
<keyword evidence="11" id="KW-0460">Magnesium</keyword>
<dbReference type="InterPro" id="IPR005147">
    <property type="entry name" value="tRNA_synthase_B5-dom"/>
</dbReference>
<keyword evidence="9" id="KW-0547">Nucleotide-binding</keyword>
<keyword evidence="13" id="KW-0030">Aminoacyl-tRNA synthetase</keyword>
<evidence type="ECO:0000256" key="7">
    <source>
        <dbReference type="ARBA" id="ARBA00022598"/>
    </source>
</evidence>
<dbReference type="Pfam" id="PF18262">
    <property type="entry name" value="PhetRS_B1"/>
    <property type="match status" value="1"/>
</dbReference>
<comment type="similarity">
    <text evidence="3">Belongs to the phenylalanyl-tRNA synthetase beta subunit family. Type 2 subfamily.</text>
</comment>
<organism evidence="16 17">
    <name type="scientific">Trichoplax adhaerens</name>
    <name type="common">Trichoplax reptans</name>
    <dbReference type="NCBI Taxonomy" id="10228"/>
    <lineage>
        <taxon>Eukaryota</taxon>
        <taxon>Metazoa</taxon>
        <taxon>Placozoa</taxon>
        <taxon>Uniplacotomia</taxon>
        <taxon>Trichoplacea</taxon>
        <taxon>Trichoplacidae</taxon>
        <taxon>Trichoplax</taxon>
    </lineage>
</organism>
<dbReference type="PANTHER" id="PTHR10947:SF0">
    <property type="entry name" value="PHENYLALANINE--TRNA LIGASE BETA SUBUNIT"/>
    <property type="match status" value="1"/>
</dbReference>
<dbReference type="PhylomeDB" id="B3RZG9"/>
<dbReference type="CDD" id="cd00769">
    <property type="entry name" value="PheRS_beta_core"/>
    <property type="match status" value="1"/>
</dbReference>
<dbReference type="EC" id="6.1.1.20" evidence="4"/>
<comment type="cofactor">
    <cofactor evidence="1">
        <name>Mg(2+)</name>
        <dbReference type="ChEBI" id="CHEBI:18420"/>
    </cofactor>
</comment>
<evidence type="ECO:0000256" key="6">
    <source>
        <dbReference type="ARBA" id="ARBA00022490"/>
    </source>
</evidence>
<reference evidence="16 17" key="1">
    <citation type="journal article" date="2008" name="Nature">
        <title>The Trichoplax genome and the nature of placozoans.</title>
        <authorList>
            <person name="Srivastava M."/>
            <person name="Begovic E."/>
            <person name="Chapman J."/>
            <person name="Putnam N.H."/>
            <person name="Hellsten U."/>
            <person name="Kawashima T."/>
            <person name="Kuo A."/>
            <person name="Mitros T."/>
            <person name="Salamov A."/>
            <person name="Carpenter M.L."/>
            <person name="Signorovitch A.Y."/>
            <person name="Moreno M.A."/>
            <person name="Kamm K."/>
            <person name="Grimwood J."/>
            <person name="Schmutz J."/>
            <person name="Shapiro H."/>
            <person name="Grigoriev I.V."/>
            <person name="Buss L.W."/>
            <person name="Schierwater B."/>
            <person name="Dellaporta S.L."/>
            <person name="Rokhsar D.S."/>
        </authorList>
    </citation>
    <scope>NUCLEOTIDE SEQUENCE [LARGE SCALE GENOMIC DNA]</scope>
    <source>
        <strain evidence="16 17">Grell-BS-1999</strain>
    </source>
</reference>
<dbReference type="GeneID" id="6754578"/>
<dbReference type="Gene3D" id="3.50.40.10">
    <property type="entry name" value="Phenylalanyl-trna Synthetase, Chain B, domain 3"/>
    <property type="match status" value="1"/>
</dbReference>
<evidence type="ECO:0000256" key="13">
    <source>
        <dbReference type="ARBA" id="ARBA00023146"/>
    </source>
</evidence>
<dbReference type="SUPFAM" id="SSF46955">
    <property type="entry name" value="Putative DNA-binding domain"/>
    <property type="match status" value="1"/>
</dbReference>
<dbReference type="RefSeq" id="XP_002113729.1">
    <property type="nucleotide sequence ID" value="XM_002113693.1"/>
</dbReference>
<dbReference type="GO" id="GO:0006432">
    <property type="term" value="P:phenylalanyl-tRNA aminoacylation"/>
    <property type="evidence" value="ECO:0000318"/>
    <property type="project" value="GO_Central"/>
</dbReference>
<dbReference type="InterPro" id="IPR020825">
    <property type="entry name" value="Phe-tRNA_synthase-like_B3/B4"/>
</dbReference>
<keyword evidence="10" id="KW-0067">ATP-binding</keyword>
<dbReference type="InterPro" id="IPR045060">
    <property type="entry name" value="Phe-tRNA-ligase_IIc_bsu"/>
</dbReference>
<dbReference type="InterPro" id="IPR004531">
    <property type="entry name" value="Phe-tRNA-synth_IIc_bsu_arc_euk"/>
</dbReference>
<feature type="domain" description="B5" evidence="15">
    <location>
        <begin position="254"/>
        <end position="332"/>
    </location>
</feature>
<protein>
    <recommendedName>
        <fullName evidence="5">Phenylalanine--tRNA ligase beta subunit</fullName>
        <ecNumber evidence="4">6.1.1.20</ecNumber>
    </recommendedName>
    <alternativeName>
        <fullName evidence="14">Phenylalanyl-tRNA synthetase beta subunit</fullName>
    </alternativeName>
</protein>
<dbReference type="CTD" id="6754578"/>
<name>B3RZG9_TRIAD</name>
<dbReference type="GO" id="GO:0009328">
    <property type="term" value="C:phenylalanine-tRNA ligase complex"/>
    <property type="evidence" value="ECO:0000318"/>
    <property type="project" value="GO_Central"/>
</dbReference>
<dbReference type="KEGG" id="tad:TRIADDRAFT_50402"/>
<dbReference type="FunCoup" id="B3RZG9">
    <property type="interactions" value="1735"/>
</dbReference>
<proteinExistence type="inferred from homology"/>
<dbReference type="FunFam" id="3.50.40.10:FF:000002">
    <property type="entry name" value="phenylalanine--tRNA ligase beta subunit"/>
    <property type="match status" value="1"/>
</dbReference>
<dbReference type="OrthoDB" id="1698572at2759"/>
<dbReference type="SUPFAM" id="SSF56037">
    <property type="entry name" value="PheT/TilS domain"/>
    <property type="match status" value="1"/>
</dbReference>
<evidence type="ECO:0000256" key="5">
    <source>
        <dbReference type="ARBA" id="ARBA00017032"/>
    </source>
</evidence>
<evidence type="ECO:0000256" key="9">
    <source>
        <dbReference type="ARBA" id="ARBA00022741"/>
    </source>
</evidence>
<dbReference type="GO" id="GO:0000287">
    <property type="term" value="F:magnesium ion binding"/>
    <property type="evidence" value="ECO:0007669"/>
    <property type="project" value="InterPro"/>
</dbReference>
<dbReference type="GO" id="GO:0005524">
    <property type="term" value="F:ATP binding"/>
    <property type="evidence" value="ECO:0007669"/>
    <property type="project" value="UniProtKB-KW"/>
</dbReference>
<dbReference type="FunFam" id="3.30.930.10:FF:000032">
    <property type="entry name" value="Phenylalanine--tRNA ligase beta subunit"/>
    <property type="match status" value="1"/>
</dbReference>
<keyword evidence="17" id="KW-1185">Reference proteome</keyword>
<evidence type="ECO:0000256" key="4">
    <source>
        <dbReference type="ARBA" id="ARBA00012814"/>
    </source>
</evidence>
<keyword evidence="7" id="KW-0436">Ligase</keyword>
<dbReference type="InterPro" id="IPR045864">
    <property type="entry name" value="aa-tRNA-synth_II/BPL/LPL"/>
</dbReference>
<dbReference type="STRING" id="10228.B3RZG9"/>
<gene>
    <name evidence="16" type="ORF">TRIADDRAFT_50402</name>
</gene>
<dbReference type="Pfam" id="PF03483">
    <property type="entry name" value="B3_4"/>
    <property type="match status" value="1"/>
</dbReference>
<evidence type="ECO:0000313" key="17">
    <source>
        <dbReference type="Proteomes" id="UP000009022"/>
    </source>
</evidence>
<dbReference type="Gene3D" id="3.30.930.10">
    <property type="entry name" value="Bira Bifunctional Protein, Domain 2"/>
    <property type="match status" value="1"/>
</dbReference>
<dbReference type="OMA" id="FPGRCAN"/>
<evidence type="ECO:0000256" key="1">
    <source>
        <dbReference type="ARBA" id="ARBA00001946"/>
    </source>
</evidence>
<sequence>MPIINIKRDLLFKALQKEYTDDKFAEVCFEYGIELDEVTSEKDIIAREQGEDKAANASEDVIYKIEIPANRHCQSTSALRCCYFTKCNPNIGTDTYSSMIDLQEKLHQNICRRRALVAIGLHNLDTVQGPFYYDAKAPEDIKFKPLNKDKEYTAAELMELYKSDGHLKHYLHIIKDKPVYPIIYDSNGVVLSMPPIINGEHTKLSTNTRNIFIDAKIVLDTLVTMISEHCGQKYSAEVVDVIQPDGKVVTYPELTTRHEIISLKDVYSLAGISLDTEKIAKLLTRMSLSTTVINEKEVKVEVPPTRHDIHIAIAYGYNNIPRSMPKSSTIAQEFPINKLSNLLRQEIAQAGFTEALTFTLCSRDDVSEKLNKNLASSKATHISNPKTQEFQVVRTTLLPGLLKTVASNRSMSLPLRLFEIADVVIKDDKTDTGARNERRLCALYYNKSPGFEIIHGLADRSMQLLGIPFGKSDKGYYIKGADDPLYFPGRGADIIVHGNRIGSLGVLHPDVISKFDLNMPCSALECNITDFL</sequence>
<evidence type="ECO:0000256" key="10">
    <source>
        <dbReference type="ARBA" id="ARBA00022840"/>
    </source>
</evidence>
<evidence type="ECO:0000313" key="16">
    <source>
        <dbReference type="EMBL" id="EDV24203.1"/>
    </source>
</evidence>
<dbReference type="GO" id="GO:0003723">
    <property type="term" value="F:RNA binding"/>
    <property type="evidence" value="ECO:0007669"/>
    <property type="project" value="InterPro"/>
</dbReference>
<evidence type="ECO:0000256" key="3">
    <source>
        <dbReference type="ARBA" id="ARBA00007438"/>
    </source>
</evidence>
<dbReference type="PROSITE" id="PS51483">
    <property type="entry name" value="B5"/>
    <property type="match status" value="1"/>
</dbReference>
<comment type="subcellular location">
    <subcellularLocation>
        <location evidence="2">Cytoplasm</location>
    </subcellularLocation>
</comment>
<evidence type="ECO:0000256" key="8">
    <source>
        <dbReference type="ARBA" id="ARBA00022723"/>
    </source>
</evidence>
<dbReference type="EMBL" id="DS985246">
    <property type="protein sequence ID" value="EDV24203.1"/>
    <property type="molecule type" value="Genomic_DNA"/>
</dbReference>
<evidence type="ECO:0000256" key="2">
    <source>
        <dbReference type="ARBA" id="ARBA00004496"/>
    </source>
</evidence>
<dbReference type="HOGENOM" id="CLU_020279_2_0_1"/>
<evidence type="ECO:0000256" key="12">
    <source>
        <dbReference type="ARBA" id="ARBA00022917"/>
    </source>
</evidence>
<dbReference type="InterPro" id="IPR005146">
    <property type="entry name" value="B3/B4_tRNA-bd"/>
</dbReference>
<dbReference type="Pfam" id="PF03484">
    <property type="entry name" value="B5"/>
    <property type="match status" value="1"/>
</dbReference>
<dbReference type="Gene3D" id="3.30.56.10">
    <property type="match status" value="2"/>
</dbReference>
<dbReference type="PANTHER" id="PTHR10947">
    <property type="entry name" value="PHENYLALANYL-TRNA SYNTHETASE BETA CHAIN AND LEUCINE-RICH REPEAT-CONTAINING PROTEIN 47"/>
    <property type="match status" value="1"/>
</dbReference>
<accession>B3RZG9</accession>
<dbReference type="Pfam" id="PF17759">
    <property type="entry name" value="tRNA_synthFbeta"/>
    <property type="match status" value="1"/>
</dbReference>
<keyword evidence="6" id="KW-0963">Cytoplasm</keyword>
<keyword evidence="8" id="KW-0479">Metal-binding</keyword>